<reference evidence="1 2" key="1">
    <citation type="journal article" date="2018" name="Nat. Ecol. Evol.">
        <title>Pezizomycetes genomes reveal the molecular basis of ectomycorrhizal truffle lifestyle.</title>
        <authorList>
            <person name="Murat C."/>
            <person name="Payen T."/>
            <person name="Noel B."/>
            <person name="Kuo A."/>
            <person name="Morin E."/>
            <person name="Chen J."/>
            <person name="Kohler A."/>
            <person name="Krizsan K."/>
            <person name="Balestrini R."/>
            <person name="Da Silva C."/>
            <person name="Montanini B."/>
            <person name="Hainaut M."/>
            <person name="Levati E."/>
            <person name="Barry K.W."/>
            <person name="Belfiori B."/>
            <person name="Cichocki N."/>
            <person name="Clum A."/>
            <person name="Dockter R.B."/>
            <person name="Fauchery L."/>
            <person name="Guy J."/>
            <person name="Iotti M."/>
            <person name="Le Tacon F."/>
            <person name="Lindquist E.A."/>
            <person name="Lipzen A."/>
            <person name="Malagnac F."/>
            <person name="Mello A."/>
            <person name="Molinier V."/>
            <person name="Miyauchi S."/>
            <person name="Poulain J."/>
            <person name="Riccioni C."/>
            <person name="Rubini A."/>
            <person name="Sitrit Y."/>
            <person name="Splivallo R."/>
            <person name="Traeger S."/>
            <person name="Wang M."/>
            <person name="Zifcakova L."/>
            <person name="Wipf D."/>
            <person name="Zambonelli A."/>
            <person name="Paolocci F."/>
            <person name="Nowrousian M."/>
            <person name="Ottonello S."/>
            <person name="Baldrian P."/>
            <person name="Spatafora J.W."/>
            <person name="Henrissat B."/>
            <person name="Nagy L.G."/>
            <person name="Aury J.M."/>
            <person name="Wincker P."/>
            <person name="Grigoriev I.V."/>
            <person name="Bonfante P."/>
            <person name="Martin F.M."/>
        </authorList>
    </citation>
    <scope>NUCLEOTIDE SEQUENCE [LARGE SCALE GENOMIC DNA]</scope>
    <source>
        <strain evidence="1 2">CCBAS932</strain>
    </source>
</reference>
<organism evidence="1 2">
    <name type="scientific">Morchella conica CCBAS932</name>
    <dbReference type="NCBI Taxonomy" id="1392247"/>
    <lineage>
        <taxon>Eukaryota</taxon>
        <taxon>Fungi</taxon>
        <taxon>Dikarya</taxon>
        <taxon>Ascomycota</taxon>
        <taxon>Pezizomycotina</taxon>
        <taxon>Pezizomycetes</taxon>
        <taxon>Pezizales</taxon>
        <taxon>Morchellaceae</taxon>
        <taxon>Morchella</taxon>
    </lineage>
</organism>
<gene>
    <name evidence="1" type="ORF">P167DRAFT_547968</name>
</gene>
<evidence type="ECO:0000313" key="2">
    <source>
        <dbReference type="Proteomes" id="UP000277580"/>
    </source>
</evidence>
<dbReference type="EMBL" id="ML119151">
    <property type="protein sequence ID" value="RPB09542.1"/>
    <property type="molecule type" value="Genomic_DNA"/>
</dbReference>
<protein>
    <submittedName>
        <fullName evidence="1">Uncharacterized protein</fullName>
    </submittedName>
</protein>
<name>A0A3N4KJP5_9PEZI</name>
<dbReference type="Proteomes" id="UP000277580">
    <property type="component" value="Unassembled WGS sequence"/>
</dbReference>
<evidence type="ECO:0000313" key="1">
    <source>
        <dbReference type="EMBL" id="RPB09542.1"/>
    </source>
</evidence>
<sequence length="153" mass="17150">MLETFLGLVATDYSTKKETPQLRGILPDNALNPPALGGLVSLEIGLNSVKNHCPDLNHPPADPIFNWSIEKNEEKIETQAGELWRTPRDIDIDQLVHQRALPISERPPNFGGWQPLHPGGSGQNSGQRSLMGKLVYQAWANIHRYIYYLLLMS</sequence>
<proteinExistence type="predicted"/>
<keyword evidence="2" id="KW-1185">Reference proteome</keyword>
<dbReference type="AlphaFoldDB" id="A0A3N4KJP5"/>
<dbReference type="InParanoid" id="A0A3N4KJP5"/>
<accession>A0A3N4KJP5</accession>